<gene>
    <name evidence="3" type="ORF">GCM10025883_41100</name>
</gene>
<feature type="region of interest" description="Disordered" evidence="1">
    <location>
        <begin position="158"/>
        <end position="191"/>
    </location>
</feature>
<name>A0ABQ6IVW0_9MICO</name>
<organism evidence="3 4">
    <name type="scientific">Mobilicoccus caccae</name>
    <dbReference type="NCBI Taxonomy" id="1859295"/>
    <lineage>
        <taxon>Bacteria</taxon>
        <taxon>Bacillati</taxon>
        <taxon>Actinomycetota</taxon>
        <taxon>Actinomycetes</taxon>
        <taxon>Micrococcales</taxon>
        <taxon>Dermatophilaceae</taxon>
        <taxon>Mobilicoccus</taxon>
    </lineage>
</organism>
<feature type="region of interest" description="Disordered" evidence="1">
    <location>
        <begin position="72"/>
        <end position="98"/>
    </location>
</feature>
<comment type="caution">
    <text evidence="3">The sequence shown here is derived from an EMBL/GenBank/DDBJ whole genome shotgun (WGS) entry which is preliminary data.</text>
</comment>
<keyword evidence="2" id="KW-1133">Transmembrane helix</keyword>
<feature type="compositionally biased region" description="Low complexity" evidence="1">
    <location>
        <begin position="16"/>
        <end position="39"/>
    </location>
</feature>
<feature type="region of interest" description="Disordered" evidence="1">
    <location>
        <begin position="1"/>
        <end position="39"/>
    </location>
</feature>
<evidence type="ECO:0000256" key="2">
    <source>
        <dbReference type="SAM" id="Phobius"/>
    </source>
</evidence>
<accession>A0ABQ6IVW0</accession>
<reference evidence="4" key="1">
    <citation type="journal article" date="2019" name="Int. J. Syst. Evol. Microbiol.">
        <title>The Global Catalogue of Microorganisms (GCM) 10K type strain sequencing project: providing services to taxonomists for standard genome sequencing and annotation.</title>
        <authorList>
            <consortium name="The Broad Institute Genomics Platform"/>
            <consortium name="The Broad Institute Genome Sequencing Center for Infectious Disease"/>
            <person name="Wu L."/>
            <person name="Ma J."/>
        </authorList>
    </citation>
    <scope>NUCLEOTIDE SEQUENCE [LARGE SCALE GENOMIC DNA]</scope>
    <source>
        <strain evidence="4">NBRC 113072</strain>
    </source>
</reference>
<evidence type="ECO:0000313" key="3">
    <source>
        <dbReference type="EMBL" id="GMA42065.1"/>
    </source>
</evidence>
<keyword evidence="4" id="KW-1185">Reference proteome</keyword>
<feature type="transmembrane region" description="Helical" evidence="2">
    <location>
        <begin position="44"/>
        <end position="65"/>
    </location>
</feature>
<proteinExistence type="predicted"/>
<keyword evidence="2" id="KW-0812">Transmembrane</keyword>
<feature type="compositionally biased region" description="Pro residues" evidence="1">
    <location>
        <begin position="182"/>
        <end position="191"/>
    </location>
</feature>
<sequence length="191" mass="18999">MADIDSPEEGSPHPTGSSAESRGRSSEGSSGASAAGERPGRRSWLLPVLALVLGLALGAGLMALVNGGDTTQSPIAEDGATPTTTTAPTTDATTPTVGSGDVVIPASCLQIADESQTLNRVLVDGVRAAQDLDASAMSRIVREFGRVQGQLAELSEDCRAGAGPVSPPVRTGAPSATSLSPETPPATTPAG</sequence>
<dbReference type="Proteomes" id="UP001157126">
    <property type="component" value="Unassembled WGS sequence"/>
</dbReference>
<protein>
    <submittedName>
        <fullName evidence="3">Uncharacterized protein</fullName>
    </submittedName>
</protein>
<dbReference type="EMBL" id="BSUO01000001">
    <property type="protein sequence ID" value="GMA42065.1"/>
    <property type="molecule type" value="Genomic_DNA"/>
</dbReference>
<keyword evidence="2" id="KW-0472">Membrane</keyword>
<dbReference type="RefSeq" id="WP_284305524.1">
    <property type="nucleotide sequence ID" value="NZ_BSUO01000001.1"/>
</dbReference>
<evidence type="ECO:0000256" key="1">
    <source>
        <dbReference type="SAM" id="MobiDB-lite"/>
    </source>
</evidence>
<feature type="compositionally biased region" description="Low complexity" evidence="1">
    <location>
        <begin position="80"/>
        <end position="96"/>
    </location>
</feature>
<evidence type="ECO:0000313" key="4">
    <source>
        <dbReference type="Proteomes" id="UP001157126"/>
    </source>
</evidence>